<evidence type="ECO:0000259" key="1">
    <source>
        <dbReference type="Pfam" id="PF00535"/>
    </source>
</evidence>
<organism evidence="2 3">
    <name type="scientific">Candidatus Prevotella avicola</name>
    <dbReference type="NCBI Taxonomy" id="2838738"/>
    <lineage>
        <taxon>Bacteria</taxon>
        <taxon>Pseudomonadati</taxon>
        <taxon>Bacteroidota</taxon>
        <taxon>Bacteroidia</taxon>
        <taxon>Bacteroidales</taxon>
        <taxon>Prevotellaceae</taxon>
        <taxon>Prevotella</taxon>
    </lineage>
</organism>
<comment type="caution">
    <text evidence="2">The sequence shown here is derived from an EMBL/GenBank/DDBJ whole genome shotgun (WGS) entry which is preliminary data.</text>
</comment>
<dbReference type="InterPro" id="IPR029044">
    <property type="entry name" value="Nucleotide-diphossugar_trans"/>
</dbReference>
<reference evidence="2" key="2">
    <citation type="submission" date="2021-04" db="EMBL/GenBank/DDBJ databases">
        <authorList>
            <person name="Gilroy R."/>
        </authorList>
    </citation>
    <scope>NUCLEOTIDE SEQUENCE</scope>
    <source>
        <strain evidence="2">ChiHecec3B27-8219</strain>
    </source>
</reference>
<dbReference type="AlphaFoldDB" id="A0A9D2FYX2"/>
<dbReference type="EMBL" id="DXBE01000039">
    <property type="protein sequence ID" value="HIZ69285.1"/>
    <property type="molecule type" value="Genomic_DNA"/>
</dbReference>
<evidence type="ECO:0000313" key="2">
    <source>
        <dbReference type="EMBL" id="HIZ69285.1"/>
    </source>
</evidence>
<feature type="domain" description="Glycosyltransferase 2-like" evidence="1">
    <location>
        <begin position="17"/>
        <end position="144"/>
    </location>
</feature>
<sequence>MQDLSNYPEEAHRPLISFIVTTYNLPIEYITECLKSVMRLSLNKREREIILVDDGSDLTPLNELIDLRDGIIYLRQANKGLSAARNLGLRMASGSYIQFVDGDDFLLQAPYEHCLDIMRYHQPDLVLFTESKKKDVKTPYNFEGPMSGREYMRHNNLRGSACGYIFGRQALGSLRFREGSTVEDEEFTPQLILRCEVVYVTTAEAYYYRQRKDSLVHDKSEEYRQRRLQDAEQIIYHLKYLAERMPEADRIALNRRIAQLTADLLYNVITFTHSGKQLDETILRLEERGLYPLPNKNYSRKYALFRKMIGHKLGRKLLLLALGRK</sequence>
<protein>
    <submittedName>
        <fullName evidence="2">Glycosyltransferase family 2 protein</fullName>
    </submittedName>
</protein>
<dbReference type="CDD" id="cd00761">
    <property type="entry name" value="Glyco_tranf_GTA_type"/>
    <property type="match status" value="1"/>
</dbReference>
<proteinExistence type="predicted"/>
<dbReference type="Proteomes" id="UP000824055">
    <property type="component" value="Unassembled WGS sequence"/>
</dbReference>
<dbReference type="Gene3D" id="3.90.550.10">
    <property type="entry name" value="Spore Coat Polysaccharide Biosynthesis Protein SpsA, Chain A"/>
    <property type="match status" value="1"/>
</dbReference>
<evidence type="ECO:0000313" key="3">
    <source>
        <dbReference type="Proteomes" id="UP000824055"/>
    </source>
</evidence>
<dbReference type="PANTHER" id="PTHR22916:SF3">
    <property type="entry name" value="UDP-GLCNAC:BETAGAL BETA-1,3-N-ACETYLGLUCOSAMINYLTRANSFERASE-LIKE PROTEIN 1"/>
    <property type="match status" value="1"/>
</dbReference>
<name>A0A9D2FYX2_9BACT</name>
<dbReference type="InterPro" id="IPR001173">
    <property type="entry name" value="Glyco_trans_2-like"/>
</dbReference>
<gene>
    <name evidence="2" type="ORF">H9966_05270</name>
</gene>
<accession>A0A9D2FYX2</accession>
<dbReference type="SUPFAM" id="SSF53448">
    <property type="entry name" value="Nucleotide-diphospho-sugar transferases"/>
    <property type="match status" value="1"/>
</dbReference>
<dbReference type="Pfam" id="PF00535">
    <property type="entry name" value="Glycos_transf_2"/>
    <property type="match status" value="1"/>
</dbReference>
<dbReference type="GO" id="GO:0016758">
    <property type="term" value="F:hexosyltransferase activity"/>
    <property type="evidence" value="ECO:0007669"/>
    <property type="project" value="UniProtKB-ARBA"/>
</dbReference>
<reference evidence="2" key="1">
    <citation type="journal article" date="2021" name="PeerJ">
        <title>Extensive microbial diversity within the chicken gut microbiome revealed by metagenomics and culture.</title>
        <authorList>
            <person name="Gilroy R."/>
            <person name="Ravi A."/>
            <person name="Getino M."/>
            <person name="Pursley I."/>
            <person name="Horton D.L."/>
            <person name="Alikhan N.F."/>
            <person name="Baker D."/>
            <person name="Gharbi K."/>
            <person name="Hall N."/>
            <person name="Watson M."/>
            <person name="Adriaenssens E.M."/>
            <person name="Foster-Nyarko E."/>
            <person name="Jarju S."/>
            <person name="Secka A."/>
            <person name="Antonio M."/>
            <person name="Oren A."/>
            <person name="Chaudhuri R.R."/>
            <person name="La Ragione R."/>
            <person name="Hildebrand F."/>
            <person name="Pallen M.J."/>
        </authorList>
    </citation>
    <scope>NUCLEOTIDE SEQUENCE</scope>
    <source>
        <strain evidence="2">ChiHecec3B27-8219</strain>
    </source>
</reference>
<dbReference type="PANTHER" id="PTHR22916">
    <property type="entry name" value="GLYCOSYLTRANSFERASE"/>
    <property type="match status" value="1"/>
</dbReference>